<dbReference type="Gene3D" id="2.60.40.10">
    <property type="entry name" value="Immunoglobulins"/>
    <property type="match status" value="1"/>
</dbReference>
<evidence type="ECO:0000256" key="1">
    <source>
        <dbReference type="SAM" id="MobiDB-lite"/>
    </source>
</evidence>
<evidence type="ECO:0000313" key="3">
    <source>
        <dbReference type="EMBL" id="CAL8104131.1"/>
    </source>
</evidence>
<feature type="compositionally biased region" description="Basic and acidic residues" evidence="1">
    <location>
        <begin position="742"/>
        <end position="758"/>
    </location>
</feature>
<protein>
    <recommendedName>
        <fullName evidence="5">Ig-like domain-containing protein</fullName>
    </recommendedName>
</protein>
<proteinExistence type="predicted"/>
<evidence type="ECO:0000313" key="4">
    <source>
        <dbReference type="Proteomes" id="UP001642540"/>
    </source>
</evidence>
<dbReference type="EMBL" id="CAXLJM020000035">
    <property type="protein sequence ID" value="CAL8104131.1"/>
    <property type="molecule type" value="Genomic_DNA"/>
</dbReference>
<accession>A0ABP1QMM9</accession>
<keyword evidence="4" id="KW-1185">Reference proteome</keyword>
<reference evidence="3 4" key="1">
    <citation type="submission" date="2024-08" db="EMBL/GenBank/DDBJ databases">
        <authorList>
            <person name="Cucini C."/>
            <person name="Frati F."/>
        </authorList>
    </citation>
    <scope>NUCLEOTIDE SEQUENCE [LARGE SCALE GENOMIC DNA]</scope>
</reference>
<dbReference type="Proteomes" id="UP001642540">
    <property type="component" value="Unassembled WGS sequence"/>
</dbReference>
<feature type="signal peptide" evidence="2">
    <location>
        <begin position="1"/>
        <end position="35"/>
    </location>
</feature>
<keyword evidence="2" id="KW-0732">Signal</keyword>
<gene>
    <name evidence="3" type="ORF">ODALV1_LOCUS11661</name>
</gene>
<evidence type="ECO:0008006" key="5">
    <source>
        <dbReference type="Google" id="ProtNLM"/>
    </source>
</evidence>
<organism evidence="3 4">
    <name type="scientific">Orchesella dallaii</name>
    <dbReference type="NCBI Taxonomy" id="48710"/>
    <lineage>
        <taxon>Eukaryota</taxon>
        <taxon>Metazoa</taxon>
        <taxon>Ecdysozoa</taxon>
        <taxon>Arthropoda</taxon>
        <taxon>Hexapoda</taxon>
        <taxon>Collembola</taxon>
        <taxon>Entomobryomorpha</taxon>
        <taxon>Entomobryoidea</taxon>
        <taxon>Orchesellidae</taxon>
        <taxon>Orchesellinae</taxon>
        <taxon>Orchesella</taxon>
    </lineage>
</organism>
<dbReference type="InterPro" id="IPR013783">
    <property type="entry name" value="Ig-like_fold"/>
</dbReference>
<comment type="caution">
    <text evidence="3">The sequence shown here is derived from an EMBL/GenBank/DDBJ whole genome shotgun (WGS) entry which is preliminary data.</text>
</comment>
<sequence length="911" mass="100073">MTKMKDKAGICKLFRLNFFILLSALFLLERNPVSAQTYCEDKPKILFYRRGEAALVNGDESGNGNENHVVVSNVNKEFLACVSSRNVEWTYEGEGEPSKFQESSNVDIQKYEDGSISYCLTSQVTFYNKQSDSELSRHTGRYICREIGNNTNAASVYVYASKKNSPTFLHSRKTVELPLNQGNITGSEENPGNSSISPSFTIPCATTRPTVSVKLLKKGKNNLFSSYNGAAHEFDPRYGFRVSVKTTNLNDLSEFYGEYKCVSKNVVTGRVADSGPVEDFVMLTIIKGKSLKIYPPVTEVYTSGMLNLTCESEEPVIMKEVMPPSAQDIYSYLDEDDYGRDRSDDIIETTEKTEQTSHIANYMELAPAPGRTGEFQCLTEKDGKILHSWKYRIIRKRADKLSGIKFNKREKSFTCKSKLGVPGKLSFISCRTPSECRINKVCLTKSESCRGYSNSTKAFCERKSHFCGKIFYKGGSGLIRCVGEGIDEIRGFTDEAADQAVRMGFGKLKASETALLQLLAVDKKEDGGDADNNHNASEQIAKQDGSGVINRISEGDRINVSLRLGYYYFLYPVQWAVKFRNGSTSQLNPDPQTLQVDKLTRTVHASLELPYTSATILKAKWDPGSVVQPQPQPQISEIVGLNALIPLRSSTEPSWKTISLPITIYGKVGLSRLPIDAESEEVEQPPQPQQAPTKNIPEGKEGELASVASLVNDPGLTPTESPNIEADEEEEEDDENINEKSSNAEESKNEDKTDKNTTGDDEAEATTLLPAVDSIYAAAVEMKTATTLNALKDQVVNQTGEETGVGAAQLNSTSTASNITEKVDVVAASGATDVGDKISNENGGEISILARSGLVDEDLSENQDDIEAEAEVAATTLPPAPNNFARLLNEELREENDVTTQSEIEITTTVP</sequence>
<name>A0ABP1QMM9_9HEXA</name>
<evidence type="ECO:0000256" key="2">
    <source>
        <dbReference type="SAM" id="SignalP"/>
    </source>
</evidence>
<feature type="region of interest" description="Disordered" evidence="1">
    <location>
        <begin position="711"/>
        <end position="766"/>
    </location>
</feature>
<feature type="compositionally biased region" description="Acidic residues" evidence="1">
    <location>
        <begin position="725"/>
        <end position="736"/>
    </location>
</feature>
<feature type="region of interest" description="Disordered" evidence="1">
    <location>
        <begin position="678"/>
        <end position="698"/>
    </location>
</feature>
<feature type="chain" id="PRO_5045595019" description="Ig-like domain-containing protein" evidence="2">
    <location>
        <begin position="36"/>
        <end position="911"/>
    </location>
</feature>